<evidence type="ECO:0000256" key="8">
    <source>
        <dbReference type="ARBA" id="ARBA00023136"/>
    </source>
</evidence>
<accession>A0A8J3Q666</accession>
<proteinExistence type="predicted"/>
<evidence type="ECO:0000256" key="3">
    <source>
        <dbReference type="ARBA" id="ARBA00022449"/>
    </source>
</evidence>
<feature type="transmembrane region" description="Helical" evidence="9">
    <location>
        <begin position="32"/>
        <end position="51"/>
    </location>
</feature>
<feature type="transmembrane region" description="Helical" evidence="9">
    <location>
        <begin position="86"/>
        <end position="113"/>
    </location>
</feature>
<dbReference type="Gene3D" id="1.20.1530.20">
    <property type="match status" value="1"/>
</dbReference>
<keyword evidence="4" id="KW-1003">Cell membrane</keyword>
<dbReference type="Gene3D" id="3.30.70.1450">
    <property type="entry name" value="Regulator of K+ conductance, C-terminal domain"/>
    <property type="match status" value="1"/>
</dbReference>
<reference evidence="11" key="1">
    <citation type="submission" date="2021-01" db="EMBL/GenBank/DDBJ databases">
        <title>Whole genome shotgun sequence of Rhizocola hellebori NBRC 109834.</title>
        <authorList>
            <person name="Komaki H."/>
            <person name="Tamura T."/>
        </authorList>
    </citation>
    <scope>NUCLEOTIDE SEQUENCE</scope>
    <source>
        <strain evidence="11">NBRC 109834</strain>
    </source>
</reference>
<dbReference type="SUPFAM" id="SSF116726">
    <property type="entry name" value="TrkA C-terminal domain-like"/>
    <property type="match status" value="1"/>
</dbReference>
<dbReference type="PANTHER" id="PTHR32507:SF7">
    <property type="entry name" value="K(+)_H(+) ANTIPORTER NHAP2"/>
    <property type="match status" value="1"/>
</dbReference>
<dbReference type="RefSeq" id="WP_203908638.1">
    <property type="nucleotide sequence ID" value="NZ_BONY01000014.1"/>
</dbReference>
<evidence type="ECO:0000313" key="11">
    <source>
        <dbReference type="EMBL" id="GIH04773.1"/>
    </source>
</evidence>
<sequence>MTAFGDLVLLIAAAVLLFSVAAVRWSTRLGVPTLLVYLAIGILLGESFLGIEFSDAELTRRLGTVALVLIIAEGGLTERWSRMRPVLGTSIMLATVGVVVSVGVVALFTHYLLGQDWRTALLMGAIISSTDAAAVFSVFRRLPIRPRLKSVLESESGMNDPTAVLLVILLSSPPEDAHGPWWVVVLMLIYELAAGLVIGLITGALGTWLLKRAALPSAGLYPLAAVGLMLVAYAGGAVLHASGFMAVYVAAVLLGNARLPHRQAILGFADGVAWLAQIGLFVMLGLLVSPDGLPGVVVPALVIGCVLTFVARPLSVLVAATPFGWSWRDQAFLSWAGLRGAVPIVFATIPLAQFVPNATWLFNVVFVLVVIFTLVQASTLPAAAKILGVAAPYEPTELRVETAPLERMRADLLQLDIPDGSQLANVYLDELRLPVGASVTLVLRDGSGFVPERDTRLQTNDSLLIVATDEVRDETERRLRAVSRRGRLARWFGEEGAELND</sequence>
<feature type="transmembrane region" description="Helical" evidence="9">
    <location>
        <begin position="300"/>
        <end position="320"/>
    </location>
</feature>
<feature type="transmembrane region" description="Helical" evidence="9">
    <location>
        <begin position="332"/>
        <end position="352"/>
    </location>
</feature>
<keyword evidence="2" id="KW-0813">Transport</keyword>
<dbReference type="InterPro" id="IPR036721">
    <property type="entry name" value="RCK_C_sf"/>
</dbReference>
<evidence type="ECO:0000259" key="10">
    <source>
        <dbReference type="PROSITE" id="PS51202"/>
    </source>
</evidence>
<dbReference type="InterPro" id="IPR006037">
    <property type="entry name" value="RCK_C"/>
</dbReference>
<keyword evidence="8 9" id="KW-0472">Membrane</keyword>
<feature type="domain" description="RCK C-terminal" evidence="10">
    <location>
        <begin position="400"/>
        <end position="481"/>
    </location>
</feature>
<dbReference type="PROSITE" id="PS51202">
    <property type="entry name" value="RCK_C"/>
    <property type="match status" value="1"/>
</dbReference>
<dbReference type="GO" id="GO:0015297">
    <property type="term" value="F:antiporter activity"/>
    <property type="evidence" value="ECO:0007669"/>
    <property type="project" value="UniProtKB-KW"/>
</dbReference>
<evidence type="ECO:0000256" key="2">
    <source>
        <dbReference type="ARBA" id="ARBA00022448"/>
    </source>
</evidence>
<feature type="transmembrane region" description="Helical" evidence="9">
    <location>
        <begin position="181"/>
        <end position="210"/>
    </location>
</feature>
<keyword evidence="12" id="KW-1185">Reference proteome</keyword>
<dbReference type="GO" id="GO:0008324">
    <property type="term" value="F:monoatomic cation transmembrane transporter activity"/>
    <property type="evidence" value="ECO:0007669"/>
    <property type="project" value="InterPro"/>
</dbReference>
<dbReference type="Pfam" id="PF00999">
    <property type="entry name" value="Na_H_Exchanger"/>
    <property type="match status" value="1"/>
</dbReference>
<dbReference type="InterPro" id="IPR038770">
    <property type="entry name" value="Na+/solute_symporter_sf"/>
</dbReference>
<dbReference type="GO" id="GO:1902600">
    <property type="term" value="P:proton transmembrane transport"/>
    <property type="evidence" value="ECO:0007669"/>
    <property type="project" value="InterPro"/>
</dbReference>
<feature type="transmembrane region" description="Helical" evidence="9">
    <location>
        <begin position="266"/>
        <end position="288"/>
    </location>
</feature>
<dbReference type="InterPro" id="IPR006153">
    <property type="entry name" value="Cation/H_exchanger_TM"/>
</dbReference>
<evidence type="ECO:0000256" key="4">
    <source>
        <dbReference type="ARBA" id="ARBA00022475"/>
    </source>
</evidence>
<evidence type="ECO:0000256" key="7">
    <source>
        <dbReference type="ARBA" id="ARBA00023065"/>
    </source>
</evidence>
<organism evidence="11 12">
    <name type="scientific">Rhizocola hellebori</name>
    <dbReference type="NCBI Taxonomy" id="1392758"/>
    <lineage>
        <taxon>Bacteria</taxon>
        <taxon>Bacillati</taxon>
        <taxon>Actinomycetota</taxon>
        <taxon>Actinomycetes</taxon>
        <taxon>Micromonosporales</taxon>
        <taxon>Micromonosporaceae</taxon>
        <taxon>Rhizocola</taxon>
    </lineage>
</organism>
<dbReference type="GO" id="GO:0005886">
    <property type="term" value="C:plasma membrane"/>
    <property type="evidence" value="ECO:0007669"/>
    <property type="project" value="UniProtKB-SubCell"/>
</dbReference>
<evidence type="ECO:0000256" key="6">
    <source>
        <dbReference type="ARBA" id="ARBA00022989"/>
    </source>
</evidence>
<keyword evidence="3" id="KW-0050">Antiport</keyword>
<evidence type="ECO:0000256" key="1">
    <source>
        <dbReference type="ARBA" id="ARBA00004651"/>
    </source>
</evidence>
<feature type="transmembrane region" description="Helical" evidence="9">
    <location>
        <begin position="358"/>
        <end position="375"/>
    </location>
</feature>
<gene>
    <name evidence="11" type="primary">cvrA</name>
    <name evidence="11" type="ORF">Rhe02_28400</name>
</gene>
<dbReference type="PANTHER" id="PTHR32507">
    <property type="entry name" value="NA(+)/H(+) ANTIPORTER 1"/>
    <property type="match status" value="1"/>
</dbReference>
<dbReference type="AlphaFoldDB" id="A0A8J3Q666"/>
<dbReference type="Proteomes" id="UP000612899">
    <property type="component" value="Unassembled WGS sequence"/>
</dbReference>
<feature type="transmembrane region" description="Helical" evidence="9">
    <location>
        <begin position="230"/>
        <end position="254"/>
    </location>
</feature>
<dbReference type="NCBIfam" id="NF003715">
    <property type="entry name" value="PRK05326.1-2"/>
    <property type="match status" value="1"/>
</dbReference>
<keyword evidence="5 9" id="KW-0812">Transmembrane</keyword>
<feature type="transmembrane region" description="Helical" evidence="9">
    <location>
        <begin position="119"/>
        <end position="139"/>
    </location>
</feature>
<comment type="subcellular location">
    <subcellularLocation>
        <location evidence="1">Cell membrane</location>
        <topology evidence="1">Multi-pass membrane protein</topology>
    </subcellularLocation>
</comment>
<dbReference type="GO" id="GO:0006813">
    <property type="term" value="P:potassium ion transport"/>
    <property type="evidence" value="ECO:0007669"/>
    <property type="project" value="InterPro"/>
</dbReference>
<keyword evidence="6 9" id="KW-1133">Transmembrane helix</keyword>
<evidence type="ECO:0000256" key="9">
    <source>
        <dbReference type="SAM" id="Phobius"/>
    </source>
</evidence>
<comment type="caution">
    <text evidence="11">The sequence shown here is derived from an EMBL/GenBank/DDBJ whole genome shotgun (WGS) entry which is preliminary data.</text>
</comment>
<dbReference type="EMBL" id="BONY01000014">
    <property type="protein sequence ID" value="GIH04773.1"/>
    <property type="molecule type" value="Genomic_DNA"/>
</dbReference>
<protein>
    <submittedName>
        <fullName evidence="11">K+/H+ antiporter</fullName>
    </submittedName>
</protein>
<keyword evidence="7" id="KW-0406">Ion transport</keyword>
<name>A0A8J3Q666_9ACTN</name>
<dbReference type="NCBIfam" id="NF003716">
    <property type="entry name" value="PRK05326.1-3"/>
    <property type="match status" value="1"/>
</dbReference>
<dbReference type="Pfam" id="PF02080">
    <property type="entry name" value="TrkA_C"/>
    <property type="match status" value="1"/>
</dbReference>
<evidence type="ECO:0000313" key="12">
    <source>
        <dbReference type="Proteomes" id="UP000612899"/>
    </source>
</evidence>
<evidence type="ECO:0000256" key="5">
    <source>
        <dbReference type="ARBA" id="ARBA00022692"/>
    </source>
</evidence>